<protein>
    <submittedName>
        <fullName evidence="3">Helix-turn-helix transcriptional regulator</fullName>
    </submittedName>
</protein>
<name>A0AAQ3EV19_BACIU</name>
<dbReference type="EMBL" id="CP125292">
    <property type="protein sequence ID" value="WHM21501.1"/>
    <property type="molecule type" value="Genomic_DNA"/>
</dbReference>
<evidence type="ECO:0000313" key="3">
    <source>
        <dbReference type="EMBL" id="WHM21501.1"/>
    </source>
</evidence>
<evidence type="ECO:0000313" key="4">
    <source>
        <dbReference type="Proteomes" id="UP001229422"/>
    </source>
</evidence>
<dbReference type="AlphaFoldDB" id="A0AAQ3EV19"/>
<gene>
    <name evidence="3" type="ORF">QL281_22535</name>
</gene>
<proteinExistence type="predicted"/>
<dbReference type="InterPro" id="IPR010982">
    <property type="entry name" value="Lambda_DNA-bd_dom_sf"/>
</dbReference>
<evidence type="ECO:0000259" key="2">
    <source>
        <dbReference type="PROSITE" id="PS50943"/>
    </source>
</evidence>
<dbReference type="Pfam" id="PF12844">
    <property type="entry name" value="HTH_19"/>
    <property type="match status" value="1"/>
</dbReference>
<dbReference type="CDD" id="cd00093">
    <property type="entry name" value="HTH_XRE"/>
    <property type="match status" value="1"/>
</dbReference>
<dbReference type="GO" id="GO:0003677">
    <property type="term" value="F:DNA binding"/>
    <property type="evidence" value="ECO:0007669"/>
    <property type="project" value="UniProtKB-KW"/>
</dbReference>
<dbReference type="RefSeq" id="WP_088325930.1">
    <property type="nucleotide sequence ID" value="NZ_CAJNQH010000001.1"/>
</dbReference>
<feature type="domain" description="HTH cro/C1-type" evidence="2">
    <location>
        <begin position="34"/>
        <end position="68"/>
    </location>
</feature>
<dbReference type="Gene3D" id="1.10.260.40">
    <property type="entry name" value="lambda repressor-like DNA-binding domains"/>
    <property type="match status" value="1"/>
</dbReference>
<dbReference type="PROSITE" id="PS50943">
    <property type="entry name" value="HTH_CROC1"/>
    <property type="match status" value="1"/>
</dbReference>
<accession>A0AAQ3EV19</accession>
<keyword evidence="1" id="KW-0238">DNA-binding</keyword>
<dbReference type="PANTHER" id="PTHR46558:SF11">
    <property type="entry name" value="HTH-TYPE TRANSCRIPTIONAL REGULATOR XRE"/>
    <property type="match status" value="1"/>
</dbReference>
<dbReference type="SUPFAM" id="SSF47413">
    <property type="entry name" value="lambda repressor-like DNA-binding domains"/>
    <property type="match status" value="1"/>
</dbReference>
<organism evidence="3 4">
    <name type="scientific">Bacillus subtilis</name>
    <dbReference type="NCBI Taxonomy" id="1423"/>
    <lineage>
        <taxon>Bacteria</taxon>
        <taxon>Bacillati</taxon>
        <taxon>Bacillota</taxon>
        <taxon>Bacilli</taxon>
        <taxon>Bacillales</taxon>
        <taxon>Bacillaceae</taxon>
        <taxon>Bacillus</taxon>
    </lineage>
</organism>
<dbReference type="InterPro" id="IPR001387">
    <property type="entry name" value="Cro/C1-type_HTH"/>
</dbReference>
<dbReference type="SMART" id="SM00530">
    <property type="entry name" value="HTH_XRE"/>
    <property type="match status" value="1"/>
</dbReference>
<evidence type="ECO:0000256" key="1">
    <source>
        <dbReference type="ARBA" id="ARBA00023125"/>
    </source>
</evidence>
<dbReference type="Proteomes" id="UP001229422">
    <property type="component" value="Chromosome"/>
</dbReference>
<reference evidence="3" key="1">
    <citation type="submission" date="2023-05" db="EMBL/GenBank/DDBJ databases">
        <title>Complete genome sequence of Bacillus subtilis SRCM117797 isolated from Soybean paste.</title>
        <authorList>
            <person name="Abraha H.B."/>
            <person name="Kim K.-P."/>
            <person name="Ryu M.-S."/>
            <person name="Jeong D.-Y."/>
        </authorList>
    </citation>
    <scope>NUCLEOTIDE SEQUENCE</scope>
    <source>
        <strain evidence="3">SRCM117797</strain>
    </source>
</reference>
<dbReference type="PANTHER" id="PTHR46558">
    <property type="entry name" value="TRACRIPTIONAL REGULATORY PROTEIN-RELATED-RELATED"/>
    <property type="match status" value="1"/>
</dbReference>
<sequence>MNVFGERLKSLRDKNKQSINELVLELNKKYETSISKSMISRYENGQSDPKMEIVRILADYFNVSSDYLVGISDMQVKPLKFKIHDDVETIAAHHDGEDWTEEELEEIRRFKEFVKSKRKNNQE</sequence>